<comment type="similarity">
    <text evidence="1">Belongs to the isochorismatase family.</text>
</comment>
<feature type="domain" description="Isochorismatase-like" evidence="3">
    <location>
        <begin position="21"/>
        <end position="189"/>
    </location>
</feature>
<dbReference type="Pfam" id="PF00857">
    <property type="entry name" value="Isochorismatase"/>
    <property type="match status" value="1"/>
</dbReference>
<evidence type="ECO:0000313" key="5">
    <source>
        <dbReference type="Proteomes" id="UP000566819"/>
    </source>
</evidence>
<dbReference type="SUPFAM" id="SSF52499">
    <property type="entry name" value="Isochorismatase-like hydrolases"/>
    <property type="match status" value="1"/>
</dbReference>
<keyword evidence="5" id="KW-1185">Reference proteome</keyword>
<protein>
    <recommendedName>
        <fullName evidence="3">Isochorismatase-like domain-containing protein</fullName>
    </recommendedName>
</protein>
<comment type="caution">
    <text evidence="4">The sequence shown here is derived from an EMBL/GenBank/DDBJ whole genome shotgun (WGS) entry which is preliminary data.</text>
</comment>
<reference evidence="4 5" key="1">
    <citation type="submission" date="2020-03" db="EMBL/GenBank/DDBJ databases">
        <title>Draft Genome Sequence of Cudoniella acicularis.</title>
        <authorList>
            <person name="Buettner E."/>
            <person name="Kellner H."/>
        </authorList>
    </citation>
    <scope>NUCLEOTIDE SEQUENCE [LARGE SCALE GENOMIC DNA]</scope>
    <source>
        <strain evidence="4 5">DSM 108380</strain>
    </source>
</reference>
<dbReference type="InterPro" id="IPR036380">
    <property type="entry name" value="Isochorismatase-like_sf"/>
</dbReference>
<dbReference type="PANTHER" id="PTHR43540">
    <property type="entry name" value="PEROXYUREIDOACRYLATE/UREIDOACRYLATE AMIDOHYDROLASE-RELATED"/>
    <property type="match status" value="1"/>
</dbReference>
<dbReference type="InterPro" id="IPR000868">
    <property type="entry name" value="Isochorismatase-like_dom"/>
</dbReference>
<dbReference type="GO" id="GO:0016787">
    <property type="term" value="F:hydrolase activity"/>
    <property type="evidence" value="ECO:0007669"/>
    <property type="project" value="UniProtKB-KW"/>
</dbReference>
<sequence>MTKSFRELIGIPPSTASTSDSVLIIIDAQNEYAEGHLKTHNVTTTRAAISTILEKYRASSAPIVHVVHQTPSGAPVFTPSTPLAQIFTELTPLPNEKVVTKQFPGSFTGTDLEEYLKEAGRKKIVLTGYMAHVCVSTTARQGAEKGYEVLLTEDAIGDRDIPGVGAEDLKRVALRELADAFATVVKVEDIK</sequence>
<dbReference type="CDD" id="cd01014">
    <property type="entry name" value="nicotinamidase_related"/>
    <property type="match status" value="1"/>
</dbReference>
<evidence type="ECO:0000259" key="3">
    <source>
        <dbReference type="Pfam" id="PF00857"/>
    </source>
</evidence>
<proteinExistence type="inferred from homology"/>
<evidence type="ECO:0000256" key="1">
    <source>
        <dbReference type="ARBA" id="ARBA00006336"/>
    </source>
</evidence>
<gene>
    <name evidence="4" type="ORF">G7Y89_g10871</name>
</gene>
<dbReference type="OrthoDB" id="245563at2759"/>
<accession>A0A8H4W166</accession>
<evidence type="ECO:0000313" key="4">
    <source>
        <dbReference type="EMBL" id="KAF4627284.1"/>
    </source>
</evidence>
<dbReference type="EMBL" id="JAAMPI010000995">
    <property type="protein sequence ID" value="KAF4627284.1"/>
    <property type="molecule type" value="Genomic_DNA"/>
</dbReference>
<name>A0A8H4W166_9HELO</name>
<organism evidence="4 5">
    <name type="scientific">Cudoniella acicularis</name>
    <dbReference type="NCBI Taxonomy" id="354080"/>
    <lineage>
        <taxon>Eukaryota</taxon>
        <taxon>Fungi</taxon>
        <taxon>Dikarya</taxon>
        <taxon>Ascomycota</taxon>
        <taxon>Pezizomycotina</taxon>
        <taxon>Leotiomycetes</taxon>
        <taxon>Helotiales</taxon>
        <taxon>Tricladiaceae</taxon>
        <taxon>Cudoniella</taxon>
    </lineage>
</organism>
<evidence type="ECO:0000256" key="2">
    <source>
        <dbReference type="ARBA" id="ARBA00022801"/>
    </source>
</evidence>
<dbReference type="Proteomes" id="UP000566819">
    <property type="component" value="Unassembled WGS sequence"/>
</dbReference>
<dbReference type="AlphaFoldDB" id="A0A8H4W166"/>
<keyword evidence="2" id="KW-0378">Hydrolase</keyword>
<dbReference type="Gene3D" id="3.40.50.850">
    <property type="entry name" value="Isochorismatase-like"/>
    <property type="match status" value="1"/>
</dbReference>
<dbReference type="InterPro" id="IPR050272">
    <property type="entry name" value="Isochorismatase-like_hydrls"/>
</dbReference>
<dbReference type="PANTHER" id="PTHR43540:SF15">
    <property type="entry name" value="BLR5631 PROTEIN"/>
    <property type="match status" value="1"/>
</dbReference>